<dbReference type="SUPFAM" id="SSF49764">
    <property type="entry name" value="HSP20-like chaperones"/>
    <property type="match status" value="1"/>
</dbReference>
<dbReference type="InterPro" id="IPR007052">
    <property type="entry name" value="CS_dom"/>
</dbReference>
<evidence type="ECO:0000259" key="2">
    <source>
        <dbReference type="Pfam" id="PF04969"/>
    </source>
</evidence>
<feature type="compositionally biased region" description="Basic and acidic residues" evidence="1">
    <location>
        <begin position="132"/>
        <end position="155"/>
    </location>
</feature>
<feature type="domain" description="CS" evidence="2">
    <location>
        <begin position="79"/>
        <end position="118"/>
    </location>
</feature>
<feature type="compositionally biased region" description="Polar residues" evidence="1">
    <location>
        <begin position="157"/>
        <end position="167"/>
    </location>
</feature>
<dbReference type="STRING" id="104452.A0A0L7LD47"/>
<comment type="caution">
    <text evidence="4">The sequence shown here is derived from an EMBL/GenBank/DDBJ whole genome shotgun (WGS) entry which is preliminary data.</text>
</comment>
<dbReference type="InterPro" id="IPR052289">
    <property type="entry name" value="Calcyclin-binding_UBL-bridge"/>
</dbReference>
<dbReference type="Pfam" id="PF04969">
    <property type="entry name" value="CS"/>
    <property type="match status" value="1"/>
</dbReference>
<dbReference type="SUPFAM" id="SSF140106">
    <property type="entry name" value="Calcyclin-binding protein-like"/>
    <property type="match status" value="1"/>
</dbReference>
<dbReference type="GO" id="GO:0007507">
    <property type="term" value="P:heart development"/>
    <property type="evidence" value="ECO:0007669"/>
    <property type="project" value="TreeGrafter"/>
</dbReference>
<evidence type="ECO:0000259" key="3">
    <source>
        <dbReference type="Pfam" id="PF09032"/>
    </source>
</evidence>
<dbReference type="InterPro" id="IPR015120">
    <property type="entry name" value="Siah-Interact_N"/>
</dbReference>
<reference evidence="4 5" key="1">
    <citation type="journal article" date="2015" name="Genome Biol. Evol.">
        <title>The genome of winter moth (Operophtera brumata) provides a genomic perspective on sexual dimorphism and phenology.</title>
        <authorList>
            <person name="Derks M.F."/>
            <person name="Smit S."/>
            <person name="Salis L."/>
            <person name="Schijlen E."/>
            <person name="Bossers A."/>
            <person name="Mateman C."/>
            <person name="Pijl A.S."/>
            <person name="de Ridder D."/>
            <person name="Groenen M.A."/>
            <person name="Visser M.E."/>
            <person name="Megens H.J."/>
        </authorList>
    </citation>
    <scope>NUCLEOTIDE SEQUENCE [LARGE SCALE GENOMIC DNA]</scope>
    <source>
        <strain evidence="4">WM2013NL</strain>
        <tissue evidence="4">Head and thorax</tissue>
    </source>
</reference>
<dbReference type="Pfam" id="PF09032">
    <property type="entry name" value="Siah-Interact_N"/>
    <property type="match status" value="1"/>
</dbReference>
<dbReference type="AlphaFoldDB" id="A0A0L7LD47"/>
<dbReference type="GO" id="GO:0005634">
    <property type="term" value="C:nucleus"/>
    <property type="evidence" value="ECO:0007669"/>
    <property type="project" value="TreeGrafter"/>
</dbReference>
<keyword evidence="5" id="KW-1185">Reference proteome</keyword>
<feature type="domain" description="Siah interacting protein N-terminal" evidence="3">
    <location>
        <begin position="5"/>
        <end position="76"/>
    </location>
</feature>
<dbReference type="PANTHER" id="PTHR13164:SF3">
    <property type="entry name" value="CALCYCLIN-BINDING PROTEIN"/>
    <property type="match status" value="1"/>
</dbReference>
<accession>A0A0L7LD47</accession>
<gene>
    <name evidence="4" type="ORF">OBRU01_11040</name>
</gene>
<dbReference type="EMBL" id="JTDY01001603">
    <property type="protein sequence ID" value="KOB73397.1"/>
    <property type="molecule type" value="Genomic_DNA"/>
</dbReference>
<dbReference type="InterPro" id="IPR037201">
    <property type="entry name" value="CacyBP_N"/>
</dbReference>
<sequence>MSETKVAELRADVDELNQLLKQATRKKIQDLLSIEIRKVETELIKAKEVVETQKASVDAPSSSTSAPVQKRYQLKLNGYGWDQSDKYIKVFVTLKNVQNIPKEQVYCKLTERSMELHAHPNVKWSHMTEIEKKADDQRSNKFKTDQTDMEKKDPQDSIMSTTPAMMK</sequence>
<dbReference type="PANTHER" id="PTHR13164">
    <property type="entry name" value="CALICYLIN BINDING PROTEIN"/>
    <property type="match status" value="1"/>
</dbReference>
<organism evidence="4 5">
    <name type="scientific">Operophtera brumata</name>
    <name type="common">Winter moth</name>
    <name type="synonym">Phalaena brumata</name>
    <dbReference type="NCBI Taxonomy" id="104452"/>
    <lineage>
        <taxon>Eukaryota</taxon>
        <taxon>Metazoa</taxon>
        <taxon>Ecdysozoa</taxon>
        <taxon>Arthropoda</taxon>
        <taxon>Hexapoda</taxon>
        <taxon>Insecta</taxon>
        <taxon>Pterygota</taxon>
        <taxon>Neoptera</taxon>
        <taxon>Endopterygota</taxon>
        <taxon>Lepidoptera</taxon>
        <taxon>Glossata</taxon>
        <taxon>Ditrysia</taxon>
        <taxon>Geometroidea</taxon>
        <taxon>Geometridae</taxon>
        <taxon>Larentiinae</taxon>
        <taxon>Operophtera</taxon>
    </lineage>
</organism>
<evidence type="ECO:0000313" key="4">
    <source>
        <dbReference type="EMBL" id="KOB73397.1"/>
    </source>
</evidence>
<dbReference type="InterPro" id="IPR008978">
    <property type="entry name" value="HSP20-like_chaperone"/>
</dbReference>
<dbReference type="Gene3D" id="4.10.860.10">
    <property type="entry name" value="UVR domain"/>
    <property type="match status" value="1"/>
</dbReference>
<feature type="region of interest" description="Disordered" evidence="1">
    <location>
        <begin position="132"/>
        <end position="167"/>
    </location>
</feature>
<evidence type="ECO:0000256" key="1">
    <source>
        <dbReference type="SAM" id="MobiDB-lite"/>
    </source>
</evidence>
<dbReference type="Proteomes" id="UP000037510">
    <property type="component" value="Unassembled WGS sequence"/>
</dbReference>
<evidence type="ECO:0000313" key="5">
    <source>
        <dbReference type="Proteomes" id="UP000037510"/>
    </source>
</evidence>
<proteinExistence type="predicted"/>
<dbReference type="Gene3D" id="2.60.40.790">
    <property type="match status" value="1"/>
</dbReference>
<protein>
    <submittedName>
        <fullName evidence="4">Putative calcyclin binding protein</fullName>
    </submittedName>
</protein>
<name>A0A0L7LD47_OPEBR</name>